<dbReference type="SUPFAM" id="SSF53474">
    <property type="entry name" value="alpha/beta-Hydrolases"/>
    <property type="match status" value="1"/>
</dbReference>
<comment type="caution">
    <text evidence="1">The sequence shown here is derived from an EMBL/GenBank/DDBJ whole genome shotgun (WGS) entry which is preliminary data.</text>
</comment>
<dbReference type="EMBL" id="BSNK01000002">
    <property type="protein sequence ID" value="GLQ23802.1"/>
    <property type="molecule type" value="Genomic_DNA"/>
</dbReference>
<dbReference type="InterPro" id="IPR021440">
    <property type="entry name" value="DUF3089"/>
</dbReference>
<evidence type="ECO:0000313" key="1">
    <source>
        <dbReference type="EMBL" id="GLQ23802.1"/>
    </source>
</evidence>
<dbReference type="InterPro" id="IPR029058">
    <property type="entry name" value="AB_hydrolase_fold"/>
</dbReference>
<proteinExistence type="predicted"/>
<dbReference type="Pfam" id="PF11288">
    <property type="entry name" value="DUF3089"/>
    <property type="match status" value="1"/>
</dbReference>
<evidence type="ECO:0000313" key="2">
    <source>
        <dbReference type="Proteomes" id="UP001161391"/>
    </source>
</evidence>
<reference evidence="1" key="1">
    <citation type="journal article" date="2014" name="Int. J. Syst. Evol. Microbiol.">
        <title>Complete genome of a new Firmicutes species belonging to the dominant human colonic microbiota ('Ruminococcus bicirculans') reveals two chromosomes and a selective capacity to utilize plant glucans.</title>
        <authorList>
            <consortium name="NISC Comparative Sequencing Program"/>
            <person name="Wegmann U."/>
            <person name="Louis P."/>
            <person name="Goesmann A."/>
            <person name="Henrissat B."/>
            <person name="Duncan S.H."/>
            <person name="Flint H.J."/>
        </authorList>
    </citation>
    <scope>NUCLEOTIDE SEQUENCE</scope>
    <source>
        <strain evidence="1">NBRC 108219</strain>
    </source>
</reference>
<evidence type="ECO:0008006" key="3">
    <source>
        <dbReference type="Google" id="ProtNLM"/>
    </source>
</evidence>
<gene>
    <name evidence="1" type="ORF">GCM10007853_16760</name>
</gene>
<keyword evidence="2" id="KW-1185">Reference proteome</keyword>
<reference evidence="1" key="2">
    <citation type="submission" date="2023-01" db="EMBL/GenBank/DDBJ databases">
        <title>Draft genome sequence of Algimonas ampicilliniresistens strain NBRC 108219.</title>
        <authorList>
            <person name="Sun Q."/>
            <person name="Mori K."/>
        </authorList>
    </citation>
    <scope>NUCLEOTIDE SEQUENCE</scope>
    <source>
        <strain evidence="1">NBRC 108219</strain>
    </source>
</reference>
<accession>A0ABQ5V9T4</accession>
<name>A0ABQ5V9T4_9PROT</name>
<dbReference type="RefSeq" id="WP_284389594.1">
    <property type="nucleotide sequence ID" value="NZ_BSNK01000002.1"/>
</dbReference>
<dbReference type="Proteomes" id="UP001161391">
    <property type="component" value="Unassembled WGS sequence"/>
</dbReference>
<sequence length="390" mass="42653">MKTIIKWIAIVFGGLVAFVAILAFFGESLATAYLGAPKAFSAEKTPARLDYTSLDSWAAHPDTSDPTDLHKANETPPEDAAHPVDVFYVHPTTYFGPGEWNAIADDSNFAGQLLEPILAVHGSVFRDCCDVYSPHYRQAHIGSFIRHGSPASFAALDLAFFDVDAAFDEFLSQRHADRPFIIAGHSQGSLHAIRLIETRIQGTDLQDHMIAAYPIGYWVPADKLTRGLGPTGLCQTADQTGCLVTYDSYGDLGPGRDLSGQIPYWYASGWEWVSPQTTLCVNPLSWEANTETVSADANKGALTTDSVFSLISLLRDRNDGITFDALPDSVPALTGAHCDANGTLFVEGQTEGPFSVGMDQKTHMYHSYDWSLFYENLKENVENRIVKFAG</sequence>
<organism evidence="1 2">
    <name type="scientific">Algimonas ampicilliniresistens</name>
    <dbReference type="NCBI Taxonomy" id="1298735"/>
    <lineage>
        <taxon>Bacteria</taxon>
        <taxon>Pseudomonadati</taxon>
        <taxon>Pseudomonadota</taxon>
        <taxon>Alphaproteobacteria</taxon>
        <taxon>Maricaulales</taxon>
        <taxon>Robiginitomaculaceae</taxon>
        <taxon>Algimonas</taxon>
    </lineage>
</organism>
<protein>
    <recommendedName>
        <fullName evidence="3">DUF3089 domain-containing protein</fullName>
    </recommendedName>
</protein>